<protein>
    <submittedName>
        <fullName evidence="1">Uncharacterized protein</fullName>
    </submittedName>
</protein>
<sequence>MDAPMYADVAGGECLARSFPLDRVSLLPGGCLLEWHSFEAEGHAPKSSSERIEGSVKYIEGACMGTNCVRPTWRNALGLMEGCARSRGGVLLVRFACSTGMRGRDLIEVSTLGCMWTSTSPLPRPLQGDALSSQLLIASLKLGAGLMELFLKWWVVDEFLIFLSSLVAKVIDHAVGVSVLVCGGSVESSCADGLCRGANKRPNIASLTKMKERPT</sequence>
<comment type="caution">
    <text evidence="1">The sequence shown here is derived from an EMBL/GenBank/DDBJ whole genome shotgun (WGS) entry which is preliminary data.</text>
</comment>
<proteinExistence type="predicted"/>
<gene>
    <name evidence="1" type="ORF">CRG98_007690</name>
</gene>
<dbReference type="EMBL" id="PGOL01000350">
    <property type="protein sequence ID" value="PKI71922.1"/>
    <property type="molecule type" value="Genomic_DNA"/>
</dbReference>
<keyword evidence="2" id="KW-1185">Reference proteome</keyword>
<evidence type="ECO:0000313" key="1">
    <source>
        <dbReference type="EMBL" id="PKI71922.1"/>
    </source>
</evidence>
<dbReference type="AlphaFoldDB" id="A0A2I0KTX3"/>
<name>A0A2I0KTX3_PUNGR</name>
<evidence type="ECO:0000313" key="2">
    <source>
        <dbReference type="Proteomes" id="UP000233551"/>
    </source>
</evidence>
<reference evidence="1 2" key="1">
    <citation type="submission" date="2017-11" db="EMBL/GenBank/DDBJ databases">
        <title>De-novo sequencing of pomegranate (Punica granatum L.) genome.</title>
        <authorList>
            <person name="Akparov Z."/>
            <person name="Amiraslanov A."/>
            <person name="Hajiyeva S."/>
            <person name="Abbasov M."/>
            <person name="Kaur K."/>
            <person name="Hamwieh A."/>
            <person name="Solovyev V."/>
            <person name="Salamov A."/>
            <person name="Braich B."/>
            <person name="Kosarev P."/>
            <person name="Mahmoud A."/>
            <person name="Hajiyev E."/>
            <person name="Babayeva S."/>
            <person name="Izzatullayeva V."/>
            <person name="Mammadov A."/>
            <person name="Mammadov A."/>
            <person name="Sharifova S."/>
            <person name="Ojaghi J."/>
            <person name="Eynullazada K."/>
            <person name="Bayramov B."/>
            <person name="Abdulazimova A."/>
            <person name="Shahmuradov I."/>
        </authorList>
    </citation>
    <scope>NUCLEOTIDE SEQUENCE [LARGE SCALE GENOMIC DNA]</scope>
    <source>
        <strain evidence="2">cv. AG2017</strain>
        <tissue evidence="1">Leaf</tissue>
    </source>
</reference>
<organism evidence="1 2">
    <name type="scientific">Punica granatum</name>
    <name type="common">Pomegranate</name>
    <dbReference type="NCBI Taxonomy" id="22663"/>
    <lineage>
        <taxon>Eukaryota</taxon>
        <taxon>Viridiplantae</taxon>
        <taxon>Streptophyta</taxon>
        <taxon>Embryophyta</taxon>
        <taxon>Tracheophyta</taxon>
        <taxon>Spermatophyta</taxon>
        <taxon>Magnoliopsida</taxon>
        <taxon>eudicotyledons</taxon>
        <taxon>Gunneridae</taxon>
        <taxon>Pentapetalae</taxon>
        <taxon>rosids</taxon>
        <taxon>malvids</taxon>
        <taxon>Myrtales</taxon>
        <taxon>Lythraceae</taxon>
        <taxon>Punica</taxon>
    </lineage>
</organism>
<dbReference type="Proteomes" id="UP000233551">
    <property type="component" value="Unassembled WGS sequence"/>
</dbReference>
<accession>A0A2I0KTX3</accession>